<feature type="transmembrane region" description="Helical" evidence="1">
    <location>
        <begin position="14"/>
        <end position="34"/>
    </location>
</feature>
<gene>
    <name evidence="2" type="ORF">GCM10007067_08340</name>
</gene>
<dbReference type="AlphaFoldDB" id="A0A918SWA4"/>
<reference evidence="2" key="1">
    <citation type="journal article" date="2014" name="Int. J. Syst. Evol. Microbiol.">
        <title>Complete genome sequence of Corynebacterium casei LMG S-19264T (=DSM 44701T), isolated from a smear-ripened cheese.</title>
        <authorList>
            <consortium name="US DOE Joint Genome Institute (JGI-PGF)"/>
            <person name="Walter F."/>
            <person name="Albersmeier A."/>
            <person name="Kalinowski J."/>
            <person name="Ruckert C."/>
        </authorList>
    </citation>
    <scope>NUCLEOTIDE SEQUENCE</scope>
    <source>
        <strain evidence="2">KCTC 23077</strain>
    </source>
</reference>
<feature type="transmembrane region" description="Helical" evidence="1">
    <location>
        <begin position="46"/>
        <end position="67"/>
    </location>
</feature>
<keyword evidence="1" id="KW-1133">Transmembrane helix</keyword>
<organism evidence="2 3">
    <name type="scientific">Cognatilysobacter bugurensis</name>
    <dbReference type="NCBI Taxonomy" id="543356"/>
    <lineage>
        <taxon>Bacteria</taxon>
        <taxon>Pseudomonadati</taxon>
        <taxon>Pseudomonadota</taxon>
        <taxon>Gammaproteobacteria</taxon>
        <taxon>Lysobacterales</taxon>
        <taxon>Lysobacteraceae</taxon>
        <taxon>Cognatilysobacter</taxon>
    </lineage>
</organism>
<evidence type="ECO:0000256" key="1">
    <source>
        <dbReference type="SAM" id="Phobius"/>
    </source>
</evidence>
<dbReference type="InterPro" id="IPR029062">
    <property type="entry name" value="Class_I_gatase-like"/>
</dbReference>
<keyword evidence="3" id="KW-1185">Reference proteome</keyword>
<comment type="caution">
    <text evidence="2">The sequence shown here is derived from an EMBL/GenBank/DDBJ whole genome shotgun (WGS) entry which is preliminary data.</text>
</comment>
<reference evidence="2" key="2">
    <citation type="submission" date="2020-09" db="EMBL/GenBank/DDBJ databases">
        <authorList>
            <person name="Sun Q."/>
            <person name="Kim S."/>
        </authorList>
    </citation>
    <scope>NUCLEOTIDE SEQUENCE</scope>
    <source>
        <strain evidence="2">KCTC 23077</strain>
    </source>
</reference>
<proteinExistence type="predicted"/>
<evidence type="ECO:0008006" key="4">
    <source>
        <dbReference type="Google" id="ProtNLM"/>
    </source>
</evidence>
<dbReference type="Gene3D" id="3.40.50.880">
    <property type="match status" value="1"/>
</dbReference>
<keyword evidence="1" id="KW-0812">Transmembrane</keyword>
<sequence length="618" mass="65498">MAQTLDWLDTHADVVVACVLLIAALLAIARLSLAQWRAAPARRIRPWRLALLVIAQPLCAALLYLALLPPSVQGSGSTLVVATEGTTRVQWDAAPRGVRIALPEAPALPGGRRTPDLATAVRRHPEATRVHVLGAGLEARDRDAARGLSIVFEPLSLPRGVVELDAPQEVAVGGAFGVSGRVHGVPGAVVELVDPASRRTDRVPLGRDGGFTLSATARTPGAASWGLRVFDGEKRLVESVDVPVSVSTPSAPRVLMLGGAPGPELKFLRRWAEDAGVPLHTQINLGGGLQAGDPPISLSKSSLSRFDVVVLDERAWSSLGESQRDALAAAVRNGLGMLVRVTAAPSEVERRRLRALGFSVDGGRDAVDVQLAPALGDADALRARLGPGTPDAPLGREADVPEVPVLTRRTLRIRAPDGATLHAGSDGTPVAIWRGEGRGRIAVSSLVDSHRLVLGGRGDLHAELWSHALATLARAHSGTRIEISGAGPVGERMTLCRVGSDARVMAPDGKATALTIDPATGSRSCAAYFPRLGGWHRLHSREQAQLFHVRRANELAGARALERRDATLQLAARQPEQQPAGPAAGPMHAGPRWPWWLAWLLVSAAVWWFERSRIGRPA</sequence>
<dbReference type="Proteomes" id="UP000646426">
    <property type="component" value="Unassembled WGS sequence"/>
</dbReference>
<keyword evidence="1" id="KW-0472">Membrane</keyword>
<evidence type="ECO:0000313" key="2">
    <source>
        <dbReference type="EMBL" id="GHA73807.1"/>
    </source>
</evidence>
<dbReference type="RefSeq" id="WP_189453600.1">
    <property type="nucleotide sequence ID" value="NZ_BMYD01000001.1"/>
</dbReference>
<accession>A0A918SWA4</accession>
<evidence type="ECO:0000313" key="3">
    <source>
        <dbReference type="Proteomes" id="UP000646426"/>
    </source>
</evidence>
<dbReference type="EMBL" id="BMYD01000001">
    <property type="protein sequence ID" value="GHA73807.1"/>
    <property type="molecule type" value="Genomic_DNA"/>
</dbReference>
<protein>
    <recommendedName>
        <fullName evidence="4">Carboxypeptidase regulatory-like domain-containing protein</fullName>
    </recommendedName>
</protein>
<name>A0A918SWA4_9GAMM</name>
<dbReference type="SUPFAM" id="SSF52317">
    <property type="entry name" value="Class I glutamine amidotransferase-like"/>
    <property type="match status" value="1"/>
</dbReference>